<dbReference type="EMBL" id="JAVAIL010000003">
    <property type="protein sequence ID" value="MDP4540341.1"/>
    <property type="molecule type" value="Genomic_DNA"/>
</dbReference>
<organism evidence="1 2">
    <name type="scientific">Qipengyuania benthica</name>
    <dbReference type="NCBI Taxonomy" id="3067651"/>
    <lineage>
        <taxon>Bacteria</taxon>
        <taxon>Pseudomonadati</taxon>
        <taxon>Pseudomonadota</taxon>
        <taxon>Alphaproteobacteria</taxon>
        <taxon>Sphingomonadales</taxon>
        <taxon>Erythrobacteraceae</taxon>
        <taxon>Qipengyuania</taxon>
    </lineage>
</organism>
<keyword evidence="2" id="KW-1185">Reference proteome</keyword>
<protein>
    <submittedName>
        <fullName evidence="1">Uncharacterized protein</fullName>
    </submittedName>
</protein>
<reference evidence="1 2" key="1">
    <citation type="submission" date="2023-08" db="EMBL/GenBank/DDBJ databases">
        <title>genomic of DY56.</title>
        <authorList>
            <person name="Wang Y."/>
        </authorList>
    </citation>
    <scope>NUCLEOTIDE SEQUENCE [LARGE SCALE GENOMIC DNA]</scope>
    <source>
        <strain evidence="1 2">DY56-A-20</strain>
    </source>
</reference>
<dbReference type="RefSeq" id="WP_305930467.1">
    <property type="nucleotide sequence ID" value="NZ_JAVAIL010000003.1"/>
</dbReference>
<evidence type="ECO:0000313" key="2">
    <source>
        <dbReference type="Proteomes" id="UP001235664"/>
    </source>
</evidence>
<proteinExistence type="predicted"/>
<name>A0ABT9HAR2_9SPHN</name>
<dbReference type="Proteomes" id="UP001235664">
    <property type="component" value="Unassembled WGS sequence"/>
</dbReference>
<accession>A0ABT9HAR2</accession>
<comment type="caution">
    <text evidence="1">The sequence shown here is derived from an EMBL/GenBank/DDBJ whole genome shotgun (WGS) entry which is preliminary data.</text>
</comment>
<sequence length="201" mass="21927">MTPLASARLHAFAYLSDVLSPVWDLPAFDGKILKIDGGPHYPDLQEELDHLVVLGLVEVSNLEYVGRGENGARLEGQYALNFASSFLAPLLAGLGAGKEDEAIDADDRRVHNFMVELAGALATLPNDEIDIAASVDVTYRSVNSLNNIVDFAEWAEDTWQANPSWQASERFEAFLPDDAELSPGEKLYLYATYLGRVANAA</sequence>
<gene>
    <name evidence="1" type="ORF">Q9K01_11950</name>
</gene>
<evidence type="ECO:0000313" key="1">
    <source>
        <dbReference type="EMBL" id="MDP4540341.1"/>
    </source>
</evidence>